<feature type="transmembrane region" description="Helical" evidence="11">
    <location>
        <begin position="527"/>
        <end position="546"/>
    </location>
</feature>
<gene>
    <name evidence="13" type="ORF">EJB05_56427</name>
</gene>
<feature type="transmembrane region" description="Helical" evidence="11">
    <location>
        <begin position="611"/>
        <end position="630"/>
    </location>
</feature>
<dbReference type="GO" id="GO:0016887">
    <property type="term" value="F:ATP hydrolysis activity"/>
    <property type="evidence" value="ECO:0007669"/>
    <property type="project" value="InterPro"/>
</dbReference>
<feature type="transmembrane region" description="Helical" evidence="11">
    <location>
        <begin position="1235"/>
        <end position="1255"/>
    </location>
</feature>
<dbReference type="GO" id="GO:0005524">
    <property type="term" value="F:ATP binding"/>
    <property type="evidence" value="ECO:0007669"/>
    <property type="project" value="UniProtKB-KW"/>
</dbReference>
<dbReference type="Gene3D" id="3.40.50.300">
    <property type="entry name" value="P-loop containing nucleotide triphosphate hydrolases"/>
    <property type="match status" value="2"/>
</dbReference>
<accession>A0A5J9SIQ5</accession>
<dbReference type="SUPFAM" id="SSF52540">
    <property type="entry name" value="P-loop containing nucleoside triphosphate hydrolases"/>
    <property type="match status" value="2"/>
</dbReference>
<evidence type="ECO:0000256" key="2">
    <source>
        <dbReference type="ARBA" id="ARBA00006012"/>
    </source>
</evidence>
<protein>
    <recommendedName>
        <fullName evidence="12">ABC transporter domain-containing protein</fullName>
    </recommendedName>
</protein>
<feature type="domain" description="ABC transporter" evidence="12">
    <location>
        <begin position="803"/>
        <end position="1056"/>
    </location>
</feature>
<dbReference type="InterPro" id="IPR003439">
    <property type="entry name" value="ABC_transporter-like_ATP-bd"/>
</dbReference>
<name>A0A5J9SIQ5_9POAL</name>
<feature type="transmembrane region" description="Helical" evidence="11">
    <location>
        <begin position="720"/>
        <end position="739"/>
    </location>
</feature>
<evidence type="ECO:0000256" key="3">
    <source>
        <dbReference type="ARBA" id="ARBA00022448"/>
    </source>
</evidence>
<feature type="transmembrane region" description="Helical" evidence="11">
    <location>
        <begin position="1290"/>
        <end position="1311"/>
    </location>
</feature>
<keyword evidence="7" id="KW-0067">ATP-binding</keyword>
<keyword evidence="8 11" id="KW-1133">Transmembrane helix</keyword>
<feature type="transmembrane region" description="Helical" evidence="11">
    <location>
        <begin position="577"/>
        <end position="599"/>
    </location>
</feature>
<dbReference type="PANTHER" id="PTHR48040:SF19">
    <property type="entry name" value="OS01G0516900 PROTEIN"/>
    <property type="match status" value="1"/>
</dbReference>
<feature type="transmembrane region" description="Helical" evidence="11">
    <location>
        <begin position="1149"/>
        <end position="1167"/>
    </location>
</feature>
<evidence type="ECO:0000256" key="6">
    <source>
        <dbReference type="ARBA" id="ARBA00022741"/>
    </source>
</evidence>
<proteinExistence type="inferred from homology"/>
<evidence type="ECO:0000256" key="5">
    <source>
        <dbReference type="ARBA" id="ARBA00022737"/>
    </source>
</evidence>
<dbReference type="PROSITE" id="PS00211">
    <property type="entry name" value="ABC_TRANSPORTER_1"/>
    <property type="match status" value="1"/>
</dbReference>
<dbReference type="InterPro" id="IPR027417">
    <property type="entry name" value="P-loop_NTPase"/>
</dbReference>
<feature type="transmembrane region" description="Helical" evidence="11">
    <location>
        <begin position="1262"/>
        <end position="1284"/>
    </location>
</feature>
<dbReference type="OrthoDB" id="66620at2759"/>
<evidence type="ECO:0000313" key="14">
    <source>
        <dbReference type="Proteomes" id="UP000324897"/>
    </source>
</evidence>
<evidence type="ECO:0000256" key="4">
    <source>
        <dbReference type="ARBA" id="ARBA00022692"/>
    </source>
</evidence>
<dbReference type="InterPro" id="IPR003593">
    <property type="entry name" value="AAA+_ATPase"/>
</dbReference>
<dbReference type="Pfam" id="PF01061">
    <property type="entry name" value="ABC2_membrane"/>
    <property type="match status" value="2"/>
</dbReference>
<comment type="similarity">
    <text evidence="2">Belongs to the ABC transporter superfamily. ABCG family. PDR (TC 3.A.1.205) subfamily.</text>
</comment>
<keyword evidence="4 11" id="KW-0812">Transmembrane</keyword>
<evidence type="ECO:0000256" key="11">
    <source>
        <dbReference type="SAM" id="Phobius"/>
    </source>
</evidence>
<feature type="transmembrane region" description="Helical" evidence="11">
    <location>
        <begin position="496"/>
        <end position="515"/>
    </location>
</feature>
<evidence type="ECO:0000256" key="1">
    <source>
        <dbReference type="ARBA" id="ARBA00004141"/>
    </source>
</evidence>
<evidence type="ECO:0000256" key="10">
    <source>
        <dbReference type="ARBA" id="ARBA00037747"/>
    </source>
</evidence>
<feature type="transmembrane region" description="Helical" evidence="11">
    <location>
        <begin position="1369"/>
        <end position="1390"/>
    </location>
</feature>
<dbReference type="Pfam" id="PF19055">
    <property type="entry name" value="ABC2_membrane_7"/>
    <property type="match status" value="2"/>
</dbReference>
<dbReference type="InterPro" id="IPR043926">
    <property type="entry name" value="ABCG_dom"/>
</dbReference>
<comment type="caution">
    <text evidence="13">The sequence shown here is derived from an EMBL/GenBank/DDBJ whole genome shotgun (WGS) entry which is preliminary data.</text>
</comment>
<dbReference type="PANTHER" id="PTHR48040">
    <property type="entry name" value="PLEIOTROPIC DRUG RESISTANCE PROTEIN 1-LIKE ISOFORM X1"/>
    <property type="match status" value="1"/>
</dbReference>
<dbReference type="PROSITE" id="PS50893">
    <property type="entry name" value="ABC_TRANSPORTER_2"/>
    <property type="match status" value="2"/>
</dbReference>
<reference evidence="13 14" key="1">
    <citation type="journal article" date="2019" name="Sci. Rep.">
        <title>A high-quality genome of Eragrostis curvula grass provides insights into Poaceae evolution and supports new strategies to enhance forage quality.</title>
        <authorList>
            <person name="Carballo J."/>
            <person name="Santos B.A.C.M."/>
            <person name="Zappacosta D."/>
            <person name="Garbus I."/>
            <person name="Selva J.P."/>
            <person name="Gallo C.A."/>
            <person name="Diaz A."/>
            <person name="Albertini E."/>
            <person name="Caccamo M."/>
            <person name="Echenique V."/>
        </authorList>
    </citation>
    <scope>NUCLEOTIDE SEQUENCE [LARGE SCALE GENOMIC DNA]</scope>
    <source>
        <strain evidence="14">cv. Victoria</strain>
        <tissue evidence="13">Leaf</tissue>
    </source>
</reference>
<dbReference type="Gramene" id="TVT98295">
    <property type="protein sequence ID" value="TVT98295"/>
    <property type="gene ID" value="EJB05_56427"/>
</dbReference>
<comment type="subcellular location">
    <subcellularLocation>
        <location evidence="1">Membrane</location>
        <topology evidence="1">Multi-pass membrane protein</topology>
    </subcellularLocation>
</comment>
<dbReference type="InterPro" id="IPR017871">
    <property type="entry name" value="ABC_transporter-like_CS"/>
</dbReference>
<feature type="transmembrane region" description="Helical" evidence="11">
    <location>
        <begin position="636"/>
        <end position="658"/>
    </location>
</feature>
<keyword evidence="5" id="KW-0677">Repeat</keyword>
<evidence type="ECO:0000256" key="7">
    <source>
        <dbReference type="ARBA" id="ARBA00022840"/>
    </source>
</evidence>
<dbReference type="GO" id="GO:0016020">
    <property type="term" value="C:membrane"/>
    <property type="evidence" value="ECO:0007669"/>
    <property type="project" value="UniProtKB-SubCell"/>
</dbReference>
<dbReference type="Pfam" id="PF08370">
    <property type="entry name" value="PDR_assoc"/>
    <property type="match status" value="1"/>
</dbReference>
<evidence type="ECO:0000259" key="12">
    <source>
        <dbReference type="PROSITE" id="PS50893"/>
    </source>
</evidence>
<keyword evidence="3" id="KW-0813">Transport</keyword>
<evidence type="ECO:0000313" key="13">
    <source>
        <dbReference type="EMBL" id="TVT98295.1"/>
    </source>
</evidence>
<keyword evidence="6" id="KW-0547">Nucleotide-binding</keyword>
<feature type="non-terminal residue" evidence="13">
    <location>
        <position position="1"/>
    </location>
</feature>
<evidence type="ECO:0000256" key="8">
    <source>
        <dbReference type="ARBA" id="ARBA00022989"/>
    </source>
</evidence>
<dbReference type="CDD" id="cd03232">
    <property type="entry name" value="ABCG_PDR_domain2"/>
    <property type="match status" value="1"/>
</dbReference>
<dbReference type="Proteomes" id="UP000324897">
    <property type="component" value="Unassembled WGS sequence"/>
</dbReference>
<sequence>MAEQKSVAGEVDAKLLVERLIGVSGDDHERFLLKIKNRFDRVGMELPTIEVRAEGLAVDVEAYAGTGATPNIINSTTKFFLDIADTMHVLPSSRKIKHTILHKTSAVIRPRRMTLLLGSPGSGKTTLLKALAGKLDLGLEIDEQQVSGRVTYNGHGMDKFVPERTAAYISQDDLHSGEMTVRETLAFSASCQGNGYLEDILTELIRRERESNIMPEDDIDMFMKVKKLNLCQYYFNSFSVTKRSPMIKRPHLQLNRFMFQESSNGTRVNISTNYIMQILGLHTCADTLVGNDMARGISGGQRKRVTIGEMLVGPARALFMDEISNGLDSTTAFQMVNYLKQSIHILGGTAVISLLQPTPETYDLFDDIILLSEGHVVYQGSKENVLEFFESLGFNCPQRKAVADFLLEVTSRKDQQQYWSRECESYQYFTVEKFSDAFHAFHTGLSIRNVLEVPFDKNLSSMAALTTSKYGVRKRQLFKSVFAREVLLMKRNPSCYIANFAHITLISFTALTIFWRSNMRRDSVSDGGIYLGMLFFTVSETMFSTLGDLGGTIMKLPLFFKQRDVFYPAWAYTLPTWILKIPITFIDVTIWVAMTYYGVGFDPSLGRFFKQYVLLLAISQMSSSLFRTIAGVTRNMFTANIVGTFIMLLLLLLSGFILSSDNLNKFWMLGYWISPLMYAQNAISTNEFTAGRWSKIIPGSTESLGTTVLKSRSLFVDAKWYWIGLGALIGYTFLFNGLYTTSFTYFKASGRNFSLSTKALDRKPHKLSNDAPSKRFDCKRVANESWSSVNIRRVTLPFVPLSLTFENVRYSVDMPKEKKARGETSDRLEILKGVSGAFRPGVLTALMGMSGAGKTTLLDVLAGRKTGGYTEGTINISGYRKKEETFCRVFGYCEQSDIHSPYLTVLESLVFSAWLRLPSEINSIKRKMFVDDVMELLELTSLQTTLVGHAGGNGLSNEQRKRLTIAVELVANPSIIFMDEPTSGLDARAASIVMRTVRNLADTGKTVVCTIHQPSIDIFETFDELILLNRGGEEIYVGPLGECSSQMIKYFEEIEGVKRIKDGYNPATWMLEVTSTIQEQEPGINLPAIYKDSELYQRNQNLIRDISMPPPCSTDLHFPNKYAQSFFKQCVICFWKQNLSYWRNIHYTGGRYFITIVIALLFGTVFWNLGMKRSKQQDLFNAMGSMYSAILMLGIQNASGIQPVVAMERIIFYKERTAGMYSALPYTFAQVAIELPYIFIQTLIYGVLVYTMIGFEWMATKFFWYLFFMYFTLLYFTLFGMMSVGLAPDGAITAIISSAFYGFWNLFSGFLIPINRIPVWSRWCYWICPVAWTLYGLGASQFGDVEEKLETGETVAEFLRSYYGFRHELLGVVAAVIMAFAVAFAFLFGFSVKYINFQRK</sequence>
<dbReference type="InterPro" id="IPR034003">
    <property type="entry name" value="ABCG_PDR_2"/>
</dbReference>
<dbReference type="InterPro" id="IPR013581">
    <property type="entry name" value="PDR_assoc"/>
</dbReference>
<dbReference type="FunFam" id="3.40.50.300:FF:000059">
    <property type="entry name" value="ABC transporter G family member 40"/>
    <property type="match status" value="1"/>
</dbReference>
<comment type="function">
    <text evidence="10">May be a general defense protein.</text>
</comment>
<dbReference type="GO" id="GO:0140359">
    <property type="term" value="F:ABC-type transporter activity"/>
    <property type="evidence" value="ECO:0007669"/>
    <property type="project" value="InterPro"/>
</dbReference>
<evidence type="ECO:0000256" key="9">
    <source>
        <dbReference type="ARBA" id="ARBA00023136"/>
    </source>
</evidence>
<dbReference type="InterPro" id="IPR013525">
    <property type="entry name" value="ABC2_TM"/>
</dbReference>
<keyword evidence="14" id="KW-1185">Reference proteome</keyword>
<dbReference type="SMART" id="SM00382">
    <property type="entry name" value="AAA"/>
    <property type="match status" value="2"/>
</dbReference>
<feature type="domain" description="ABC transporter" evidence="12">
    <location>
        <begin position="81"/>
        <end position="398"/>
    </location>
</feature>
<organism evidence="13 14">
    <name type="scientific">Eragrostis curvula</name>
    <name type="common">weeping love grass</name>
    <dbReference type="NCBI Taxonomy" id="38414"/>
    <lineage>
        <taxon>Eukaryota</taxon>
        <taxon>Viridiplantae</taxon>
        <taxon>Streptophyta</taxon>
        <taxon>Embryophyta</taxon>
        <taxon>Tracheophyta</taxon>
        <taxon>Spermatophyta</taxon>
        <taxon>Magnoliopsida</taxon>
        <taxon>Liliopsida</taxon>
        <taxon>Poales</taxon>
        <taxon>Poaceae</taxon>
        <taxon>PACMAD clade</taxon>
        <taxon>Chloridoideae</taxon>
        <taxon>Eragrostideae</taxon>
        <taxon>Eragrostidinae</taxon>
        <taxon>Eragrostis</taxon>
    </lineage>
</organism>
<keyword evidence="9 11" id="KW-0472">Membrane</keyword>
<dbReference type="EMBL" id="RWGY01000883">
    <property type="protein sequence ID" value="TVT98295.1"/>
    <property type="molecule type" value="Genomic_DNA"/>
</dbReference>
<feature type="transmembrane region" description="Helical" evidence="11">
    <location>
        <begin position="1323"/>
        <end position="1342"/>
    </location>
</feature>
<dbReference type="Pfam" id="PF00005">
    <property type="entry name" value="ABC_tran"/>
    <property type="match status" value="2"/>
</dbReference>